<geneLocation type="plasmid" evidence="2 3">
    <name>pXCEL01</name>
</geneLocation>
<keyword evidence="2" id="KW-0614">Plasmid</keyword>
<keyword evidence="3" id="KW-1185">Reference proteome</keyword>
<protein>
    <submittedName>
        <fullName evidence="2">Uncharacterized protein</fullName>
    </submittedName>
</protein>
<name>D1C0S1_XYLCX</name>
<dbReference type="eggNOG" id="ENOG5033MPJ">
    <property type="taxonomic scope" value="Bacteria"/>
</dbReference>
<proteinExistence type="predicted"/>
<dbReference type="RefSeq" id="WP_012880127.1">
    <property type="nucleotide sequence ID" value="NC_013531.1"/>
</dbReference>
<dbReference type="AlphaFoldDB" id="D1C0S1"/>
<evidence type="ECO:0000313" key="3">
    <source>
        <dbReference type="Proteomes" id="UP000002255"/>
    </source>
</evidence>
<dbReference type="HOGENOM" id="CLU_1440561_0_0_11"/>
<reference evidence="2 3" key="1">
    <citation type="journal article" date="2010" name="Stand. Genomic Sci.">
        <title>Complete genome sequence of Xylanimonas cellulosilytica type strain (XIL07).</title>
        <authorList>
            <person name="Foster B."/>
            <person name="Pukall R."/>
            <person name="Abt B."/>
            <person name="Nolan M."/>
            <person name="Glavina Del Rio T."/>
            <person name="Chen F."/>
            <person name="Lucas S."/>
            <person name="Tice H."/>
            <person name="Pitluck S."/>
            <person name="Cheng J.-F."/>
            <person name="Chertkov O."/>
            <person name="Brettin T."/>
            <person name="Han C."/>
            <person name="Detter J.C."/>
            <person name="Bruce D."/>
            <person name="Goodwin L."/>
            <person name="Ivanova N."/>
            <person name="Mavromatis K."/>
            <person name="Pati A."/>
            <person name="Mikhailova N."/>
            <person name="Chen A."/>
            <person name="Palaniappan K."/>
            <person name="Land M."/>
            <person name="Hauser L."/>
            <person name="Chang Y.-J."/>
            <person name="Jeffries C.D."/>
            <person name="Chain P."/>
            <person name="Rohde M."/>
            <person name="Goeker M."/>
            <person name="Bristow J."/>
            <person name="Eisen J.A."/>
            <person name="Markowitz V."/>
            <person name="Hugenholtz P."/>
            <person name="Kyrpides N.C."/>
            <person name="Klenk H.-P."/>
            <person name="Lapidus A."/>
        </authorList>
    </citation>
    <scope>NUCLEOTIDE SEQUENCE [LARGE SCALE GENOMIC DNA]</scope>
    <source>
        <strain evidence="3">DSM 15894 / CECT 5975 / LMG 20990 / XIL07</strain>
        <plasmid evidence="3">Plasmid pXCEL01</plasmid>
    </source>
</reference>
<gene>
    <name evidence="2" type="ORF">Xcel_3388</name>
</gene>
<evidence type="ECO:0000256" key="1">
    <source>
        <dbReference type="SAM" id="MobiDB-lite"/>
    </source>
</evidence>
<dbReference type="Proteomes" id="UP000002255">
    <property type="component" value="Plasmid pXCEL01"/>
</dbReference>
<feature type="region of interest" description="Disordered" evidence="1">
    <location>
        <begin position="1"/>
        <end position="20"/>
    </location>
</feature>
<accession>D1C0S1</accession>
<dbReference type="OrthoDB" id="4163643at2"/>
<dbReference type="EMBL" id="CP001822">
    <property type="protein sequence ID" value="ACZ32387.1"/>
    <property type="molecule type" value="Genomic_DNA"/>
</dbReference>
<organism evidence="2 3">
    <name type="scientific">Xylanimonas cellulosilytica (strain DSM 15894 / JCM 12276 / CECT 5975 / KCTC 9989 / LMG 20990 / NBRC 107835 / XIL07)</name>
    <dbReference type="NCBI Taxonomy" id="446471"/>
    <lineage>
        <taxon>Bacteria</taxon>
        <taxon>Bacillati</taxon>
        <taxon>Actinomycetota</taxon>
        <taxon>Actinomycetes</taxon>
        <taxon>Micrococcales</taxon>
        <taxon>Promicromonosporaceae</taxon>
        <taxon>Xylanimonas</taxon>
    </lineage>
</organism>
<sequence length="188" mass="20190">MTNHFGGLTTRPTPGEPMSMNFSLDTTPTDWETALYVIACGCPDAAPLLFPTARLAAAWALQRNADPEHLRAVPHGCTDDLCRAYPLHPVPATDWFAATINVTNLHGAQLLEILGLGGQESPRISGTDLLGRVLVALALLPVDEGTPDLVDGNVITYGRRPGYLQMRLADLHALAQTALELGRDVVVF</sequence>
<evidence type="ECO:0000313" key="2">
    <source>
        <dbReference type="EMBL" id="ACZ32387.1"/>
    </source>
</evidence>
<dbReference type="KEGG" id="xce:Xcel_3388"/>